<dbReference type="Proteomes" id="UP000790709">
    <property type="component" value="Unassembled WGS sequence"/>
</dbReference>
<proteinExistence type="predicted"/>
<sequence>MTASNSNTTAISRQPSCATFPSEIDAPDGPLPHLGHLGVGESIQVAQHQCETHLDVTRCVLAIGIRATNLGLKQIPVGFHLTVQIGDAGRQTAYSPVQVDQGIVEWNVTIQLPSDLTWKVRLSIYVTFESTTMPGHGDLLHTLEVSAGDLLDRCDESLPIVFQPQAGEIVSSCTSVLITARKILGDEDPVGLSHAVPTTSDETCTVFTMIEAGHTPLVRLQQDTATIIDSSTSKVIATRLCATCSTLTSSQIYVGKILFFDIPPSLGRRGCNLCELIHGVYTLVRGRIFRYAVNPPNIELHKTTPTHALRLEILSIEVASPNPGVWNEPAGHVCNPIVANTSITDTWYGNTVKQQLYFRDLQSSDECALARHAPVTTTWVDTTFQIHGVLSTWADLALARRWVRECVEEHRDCGATPPMAAAIVLHASTRFIDVHLKRLVQITDIIGAPVEYVALSYVWGGDHQTLTTSRNLEIFSRRLPIDTDPANRLPKTVRDAMLVTRALGYRFLWVDALCILQDSPADMAVQLPQMGRIYSLAVTTIVARGSTSSDYGIPGVSIPRNQILGANTEVLVNRSLGVGCWDVLTDASEEMDEREATSSQRKLYVWRGWTFQEQLMSTRTLEFNPKRMAFWCDRKRPQRETGYPLRPRWFDIRKFKYALRELQQMNPSPAPHTPKGGSSDRIAALWQSLRENYSARAFSYSTDRLNAILGTTNMLREISGDIDSDGHNHTHLHAELLWYVDPGCAARDPAPGGMFPSWSWLSMWPVSWPSCGKPVTGTTVRLAGNSTCRDDFSLVIEGPSLTLGLVDTPNSRRGQALARPDGAMTRIELRFDLPQAAGLIVECVPLAETNFGMIPEVGVLLLQFVGPHYVRLGIGSVPEYGGQLTERMNWGGAERKVMVCR</sequence>
<gene>
    <name evidence="1" type="ORF">BV22DRAFT_1032248</name>
</gene>
<evidence type="ECO:0000313" key="2">
    <source>
        <dbReference type="Proteomes" id="UP000790709"/>
    </source>
</evidence>
<organism evidence="1 2">
    <name type="scientific">Leucogyrophana mollusca</name>
    <dbReference type="NCBI Taxonomy" id="85980"/>
    <lineage>
        <taxon>Eukaryota</taxon>
        <taxon>Fungi</taxon>
        <taxon>Dikarya</taxon>
        <taxon>Basidiomycota</taxon>
        <taxon>Agaricomycotina</taxon>
        <taxon>Agaricomycetes</taxon>
        <taxon>Agaricomycetidae</taxon>
        <taxon>Boletales</taxon>
        <taxon>Boletales incertae sedis</taxon>
        <taxon>Leucogyrophana</taxon>
    </lineage>
</organism>
<accession>A0ACB8BQ70</accession>
<comment type="caution">
    <text evidence="1">The sequence shown here is derived from an EMBL/GenBank/DDBJ whole genome shotgun (WGS) entry which is preliminary data.</text>
</comment>
<name>A0ACB8BQ70_9AGAM</name>
<evidence type="ECO:0000313" key="1">
    <source>
        <dbReference type="EMBL" id="KAH7927028.1"/>
    </source>
</evidence>
<protein>
    <submittedName>
        <fullName evidence="1">HET-domain-containing protein</fullName>
    </submittedName>
</protein>
<keyword evidence="2" id="KW-1185">Reference proteome</keyword>
<dbReference type="EMBL" id="MU266373">
    <property type="protein sequence ID" value="KAH7927028.1"/>
    <property type="molecule type" value="Genomic_DNA"/>
</dbReference>
<reference evidence="1" key="1">
    <citation type="journal article" date="2021" name="New Phytol.">
        <title>Evolutionary innovations through gain and loss of genes in the ectomycorrhizal Boletales.</title>
        <authorList>
            <person name="Wu G."/>
            <person name="Miyauchi S."/>
            <person name="Morin E."/>
            <person name="Kuo A."/>
            <person name="Drula E."/>
            <person name="Varga T."/>
            <person name="Kohler A."/>
            <person name="Feng B."/>
            <person name="Cao Y."/>
            <person name="Lipzen A."/>
            <person name="Daum C."/>
            <person name="Hundley H."/>
            <person name="Pangilinan J."/>
            <person name="Johnson J."/>
            <person name="Barry K."/>
            <person name="LaButti K."/>
            <person name="Ng V."/>
            <person name="Ahrendt S."/>
            <person name="Min B."/>
            <person name="Choi I.G."/>
            <person name="Park H."/>
            <person name="Plett J.M."/>
            <person name="Magnuson J."/>
            <person name="Spatafora J.W."/>
            <person name="Nagy L.G."/>
            <person name="Henrissat B."/>
            <person name="Grigoriev I.V."/>
            <person name="Yang Z.L."/>
            <person name="Xu J."/>
            <person name="Martin F.M."/>
        </authorList>
    </citation>
    <scope>NUCLEOTIDE SEQUENCE</scope>
    <source>
        <strain evidence="1">KUC20120723A-06</strain>
    </source>
</reference>